<dbReference type="RefSeq" id="XP_018253736.1">
    <property type="nucleotide sequence ID" value="XM_018401773.1"/>
</dbReference>
<dbReference type="GeneID" id="28962142"/>
<proteinExistence type="predicted"/>
<feature type="region of interest" description="Disordered" evidence="1">
    <location>
        <begin position="1"/>
        <end position="62"/>
    </location>
</feature>
<accession>A0A0J9VY73</accession>
<dbReference type="KEGG" id="fox:FOXG_21436"/>
<gene>
    <name evidence="2" type="ORF">FOXG_21436</name>
</gene>
<dbReference type="Proteomes" id="UP000009097">
    <property type="component" value="Unassembled WGS sequence"/>
</dbReference>
<evidence type="ECO:0000256" key="1">
    <source>
        <dbReference type="SAM" id="MobiDB-lite"/>
    </source>
</evidence>
<sequence length="62" mass="6767">MESFPKPSGEEGNSCWDTLGGRETSNWHPKGSKGSRRASSIGGDPVLNYDLDMQGKDGRRRA</sequence>
<feature type="compositionally biased region" description="Basic and acidic residues" evidence="1">
    <location>
        <begin position="53"/>
        <end position="62"/>
    </location>
</feature>
<evidence type="ECO:0000313" key="3">
    <source>
        <dbReference type="Proteomes" id="UP000009097"/>
    </source>
</evidence>
<protein>
    <submittedName>
        <fullName evidence="2">Uncharacterized protein</fullName>
    </submittedName>
</protein>
<dbReference type="EMBL" id="DS231716">
    <property type="protein sequence ID" value="KNB15691.1"/>
    <property type="molecule type" value="Genomic_DNA"/>
</dbReference>
<organism evidence="2 3">
    <name type="scientific">Fusarium oxysporum f. sp. lycopersici (strain 4287 / CBS 123668 / FGSC 9935 / NRRL 34936)</name>
    <name type="common">Fusarium vascular wilt of tomato</name>
    <dbReference type="NCBI Taxonomy" id="426428"/>
    <lineage>
        <taxon>Eukaryota</taxon>
        <taxon>Fungi</taxon>
        <taxon>Dikarya</taxon>
        <taxon>Ascomycota</taxon>
        <taxon>Pezizomycotina</taxon>
        <taxon>Sordariomycetes</taxon>
        <taxon>Hypocreomycetidae</taxon>
        <taxon>Hypocreales</taxon>
        <taxon>Nectriaceae</taxon>
        <taxon>Fusarium</taxon>
        <taxon>Fusarium oxysporum species complex</taxon>
    </lineage>
</organism>
<dbReference type="AlphaFoldDB" id="A0A0J9VY73"/>
<dbReference type="VEuPathDB" id="FungiDB:FOXG_21436"/>
<reference evidence="2" key="2">
    <citation type="journal article" date="2010" name="Nature">
        <title>Comparative genomics reveals mobile pathogenicity chromosomes in Fusarium.</title>
        <authorList>
            <person name="Ma L.J."/>
            <person name="van der Does H.C."/>
            <person name="Borkovich K.A."/>
            <person name="Coleman J.J."/>
            <person name="Daboussi M.J."/>
            <person name="Di Pietro A."/>
            <person name="Dufresne M."/>
            <person name="Freitag M."/>
            <person name="Grabherr M."/>
            <person name="Henrissat B."/>
            <person name="Houterman P.M."/>
            <person name="Kang S."/>
            <person name="Shim W.B."/>
            <person name="Woloshuk C."/>
            <person name="Xie X."/>
            <person name="Xu J.R."/>
            <person name="Antoniw J."/>
            <person name="Baker S.E."/>
            <person name="Bluhm B.H."/>
            <person name="Breakspear A."/>
            <person name="Brown D.W."/>
            <person name="Butchko R.A."/>
            <person name="Chapman S."/>
            <person name="Coulson R."/>
            <person name="Coutinho P.M."/>
            <person name="Danchin E.G."/>
            <person name="Diener A."/>
            <person name="Gale L.R."/>
            <person name="Gardiner D.M."/>
            <person name="Goff S."/>
            <person name="Hammond-Kosack K.E."/>
            <person name="Hilburn K."/>
            <person name="Hua-Van A."/>
            <person name="Jonkers W."/>
            <person name="Kazan K."/>
            <person name="Kodira C.D."/>
            <person name="Koehrsen M."/>
            <person name="Kumar L."/>
            <person name="Lee Y.H."/>
            <person name="Li L."/>
            <person name="Manners J.M."/>
            <person name="Miranda-Saavedra D."/>
            <person name="Mukherjee M."/>
            <person name="Park G."/>
            <person name="Park J."/>
            <person name="Park S.Y."/>
            <person name="Proctor R.H."/>
            <person name="Regev A."/>
            <person name="Ruiz-Roldan M.C."/>
            <person name="Sain D."/>
            <person name="Sakthikumar S."/>
            <person name="Sykes S."/>
            <person name="Schwartz D.C."/>
            <person name="Turgeon B.G."/>
            <person name="Wapinski I."/>
            <person name="Yoder O."/>
            <person name="Young S."/>
            <person name="Zeng Q."/>
            <person name="Zhou S."/>
            <person name="Galagan J."/>
            <person name="Cuomo C.A."/>
            <person name="Kistler H.C."/>
            <person name="Rep M."/>
        </authorList>
    </citation>
    <scope>NUCLEOTIDE SEQUENCE [LARGE SCALE GENOMIC DNA]</scope>
    <source>
        <strain evidence="2">4287</strain>
    </source>
</reference>
<name>A0A0J9VY73_FUSO4</name>
<evidence type="ECO:0000313" key="2">
    <source>
        <dbReference type="EMBL" id="KNB15691.1"/>
    </source>
</evidence>
<reference evidence="2" key="1">
    <citation type="submission" date="2007-04" db="EMBL/GenBank/DDBJ databases">
        <authorList>
            <consortium name="The Broad Institute Genome Sequencing Platform"/>
            <person name="Birren B."/>
            <person name="Lander E."/>
            <person name="Galagan J."/>
            <person name="Nusbaum C."/>
            <person name="Devon K."/>
            <person name="Ma L.-J."/>
            <person name="Jaffe D."/>
            <person name="Butler J."/>
            <person name="Alvarez P."/>
            <person name="Gnerre S."/>
            <person name="Grabherr M."/>
            <person name="Kleber M."/>
            <person name="Mauceli E."/>
            <person name="Brockman W."/>
            <person name="MacCallum I.A."/>
            <person name="Young S."/>
            <person name="LaButti K."/>
            <person name="DeCaprio D."/>
            <person name="Crawford M."/>
            <person name="Koehrsen M."/>
            <person name="Engels R."/>
            <person name="Montgomery P."/>
            <person name="Pearson M."/>
            <person name="Howarth C."/>
            <person name="Larson L."/>
            <person name="White J."/>
            <person name="O'Leary S."/>
            <person name="Kodira C."/>
            <person name="Zeng Q."/>
            <person name="Yandava C."/>
            <person name="Alvarado L."/>
            <person name="Kistler C."/>
            <person name="Shim W.-B."/>
            <person name="Kang S."/>
            <person name="Woloshuk C."/>
        </authorList>
    </citation>
    <scope>NUCLEOTIDE SEQUENCE</scope>
    <source>
        <strain evidence="2">4287</strain>
    </source>
</reference>